<dbReference type="KEGG" id="tpar:AV541_08700"/>
<evidence type="ECO:0000256" key="5">
    <source>
        <dbReference type="ARBA" id="ARBA00023136"/>
    </source>
</evidence>
<dbReference type="Proteomes" id="UP000061630">
    <property type="component" value="Chromosome"/>
</dbReference>
<dbReference type="GO" id="GO:0015920">
    <property type="term" value="P:lipopolysaccharide transport"/>
    <property type="evidence" value="ECO:0007669"/>
    <property type="project" value="TreeGrafter"/>
</dbReference>
<dbReference type="GO" id="GO:0043190">
    <property type="term" value="C:ATP-binding cassette (ABC) transporter complex"/>
    <property type="evidence" value="ECO:0007669"/>
    <property type="project" value="TreeGrafter"/>
</dbReference>
<reference evidence="7 8" key="1">
    <citation type="submission" date="2016-01" db="EMBL/GenBank/DDBJ databases">
        <title>Genome sequence of Thermus parvatiensis, a thermophile isolated from a hot water spring.</title>
        <authorList>
            <person name="Tripathi C."/>
            <person name="Lal R."/>
        </authorList>
    </citation>
    <scope>NUCLEOTIDE SEQUENCE [LARGE SCALE GENOMIC DNA]</scope>
    <source>
        <strain evidence="7 8">RL</strain>
    </source>
</reference>
<evidence type="ECO:0000256" key="3">
    <source>
        <dbReference type="ARBA" id="ARBA00022692"/>
    </source>
</evidence>
<accession>A0A0X8DDE6</accession>
<feature type="transmembrane region" description="Helical" evidence="6">
    <location>
        <begin position="315"/>
        <end position="335"/>
    </location>
</feature>
<feature type="transmembrane region" description="Helical" evidence="6">
    <location>
        <begin position="59"/>
        <end position="79"/>
    </location>
</feature>
<dbReference type="InterPro" id="IPR005495">
    <property type="entry name" value="LptG/LptF_permease"/>
</dbReference>
<feature type="transmembrane region" description="Helical" evidence="6">
    <location>
        <begin position="284"/>
        <end position="303"/>
    </location>
</feature>
<feature type="transmembrane region" description="Helical" evidence="6">
    <location>
        <begin position="12"/>
        <end position="38"/>
    </location>
</feature>
<dbReference type="PANTHER" id="PTHR33529">
    <property type="entry name" value="SLR0882 PROTEIN-RELATED"/>
    <property type="match status" value="1"/>
</dbReference>
<protein>
    <submittedName>
        <fullName evidence="7">Permease</fullName>
    </submittedName>
</protein>
<feature type="transmembrane region" description="Helical" evidence="6">
    <location>
        <begin position="91"/>
        <end position="114"/>
    </location>
</feature>
<sequence length="336" mass="36775">MLGRYVLREVLVPYLVGVFLFAALLTFDLLSSLSGVLLSRGVGAREVGLLVLYRLPWTLSLALPLGLVFAVLVGLAGLIRRSELKAAYAAGVPPLALLRPLVLLALAVSLLNLLNLAELRPRSQEAYDGLLGRILYGEGGASGVLRRQVYAPPGLGVYFAEEVYPEPEGNRLRGVRVVDERGRVYSAEEGLWDEEGWRLKGYVVEGEEVRPFEGVLPFPARFRPKESLGSRDPYDSTPLEELWARAQVEPEARFGFHRRLADALGGLVLGAAAAALGLSLREAAWAFLGVVLLIFGYYVLWTLAAQLARYDVSPLLAYLPDLFYGALAGALAWRLR</sequence>
<evidence type="ECO:0000313" key="8">
    <source>
        <dbReference type="Proteomes" id="UP000061630"/>
    </source>
</evidence>
<dbReference type="PANTHER" id="PTHR33529:SF6">
    <property type="entry name" value="YJGP_YJGQ FAMILY PERMEASE"/>
    <property type="match status" value="1"/>
</dbReference>
<keyword evidence="2" id="KW-1003">Cell membrane</keyword>
<dbReference type="AlphaFoldDB" id="A0A0X8DDE6"/>
<dbReference type="Pfam" id="PF03739">
    <property type="entry name" value="LptF_LptG"/>
    <property type="match status" value="1"/>
</dbReference>
<dbReference type="RefSeq" id="WP_060384710.1">
    <property type="nucleotide sequence ID" value="NZ_CP014141.1"/>
</dbReference>
<evidence type="ECO:0000256" key="2">
    <source>
        <dbReference type="ARBA" id="ARBA00022475"/>
    </source>
</evidence>
<comment type="subcellular location">
    <subcellularLocation>
        <location evidence="1">Cell membrane</location>
        <topology evidence="1">Multi-pass membrane protein</topology>
    </subcellularLocation>
</comment>
<keyword evidence="4 6" id="KW-1133">Transmembrane helix</keyword>
<dbReference type="EMBL" id="CP014141">
    <property type="protein sequence ID" value="AMA76010.1"/>
    <property type="molecule type" value="Genomic_DNA"/>
</dbReference>
<proteinExistence type="predicted"/>
<evidence type="ECO:0000256" key="1">
    <source>
        <dbReference type="ARBA" id="ARBA00004651"/>
    </source>
</evidence>
<name>A0A0X8DDE6_9DEIN</name>
<feature type="transmembrane region" description="Helical" evidence="6">
    <location>
        <begin position="260"/>
        <end position="278"/>
    </location>
</feature>
<gene>
    <name evidence="7" type="ORF">AV541_08700</name>
</gene>
<keyword evidence="3 6" id="KW-0812">Transmembrane</keyword>
<organism evidence="7 8">
    <name type="scientific">Thermus parvatiensis</name>
    <dbReference type="NCBI Taxonomy" id="456163"/>
    <lineage>
        <taxon>Bacteria</taxon>
        <taxon>Thermotogati</taxon>
        <taxon>Deinococcota</taxon>
        <taxon>Deinococci</taxon>
        <taxon>Thermales</taxon>
        <taxon>Thermaceae</taxon>
        <taxon>Thermus</taxon>
    </lineage>
</organism>
<keyword evidence="5 6" id="KW-0472">Membrane</keyword>
<evidence type="ECO:0000313" key="7">
    <source>
        <dbReference type="EMBL" id="AMA76010.1"/>
    </source>
</evidence>
<evidence type="ECO:0000256" key="6">
    <source>
        <dbReference type="SAM" id="Phobius"/>
    </source>
</evidence>
<evidence type="ECO:0000256" key="4">
    <source>
        <dbReference type="ARBA" id="ARBA00022989"/>
    </source>
</evidence>